<feature type="compositionally biased region" description="Basic and acidic residues" evidence="1">
    <location>
        <begin position="246"/>
        <end position="259"/>
    </location>
</feature>
<evidence type="ECO:0000313" key="2">
    <source>
        <dbReference type="EMBL" id="KAF4949887.1"/>
    </source>
</evidence>
<organism evidence="2 3">
    <name type="scientific">Fusarium sarcochroum</name>
    <dbReference type="NCBI Taxonomy" id="1208366"/>
    <lineage>
        <taxon>Eukaryota</taxon>
        <taxon>Fungi</taxon>
        <taxon>Dikarya</taxon>
        <taxon>Ascomycota</taxon>
        <taxon>Pezizomycotina</taxon>
        <taxon>Sordariomycetes</taxon>
        <taxon>Hypocreomycetidae</taxon>
        <taxon>Hypocreales</taxon>
        <taxon>Nectriaceae</taxon>
        <taxon>Fusarium</taxon>
        <taxon>Fusarium lateritium species complex</taxon>
    </lineage>
</organism>
<reference evidence="2" key="1">
    <citation type="journal article" date="2020" name="BMC Genomics">
        <title>Correction to: Identification and distribution of gene clusters required for synthesis of sphingolipid metabolism inhibitors in diverse species of the filamentous fungus Fusarium.</title>
        <authorList>
            <person name="Kim H.S."/>
            <person name="Lohmar J.M."/>
            <person name="Busman M."/>
            <person name="Brown D.W."/>
            <person name="Naumann T.A."/>
            <person name="Divon H.H."/>
            <person name="Lysoe E."/>
            <person name="Uhlig S."/>
            <person name="Proctor R.H."/>
        </authorList>
    </citation>
    <scope>NUCLEOTIDE SEQUENCE</scope>
    <source>
        <strain evidence="2">NRRL 20472</strain>
    </source>
</reference>
<reference evidence="2" key="2">
    <citation type="submission" date="2020-05" db="EMBL/GenBank/DDBJ databases">
        <authorList>
            <person name="Kim H.-S."/>
            <person name="Proctor R.H."/>
            <person name="Brown D.W."/>
        </authorList>
    </citation>
    <scope>NUCLEOTIDE SEQUENCE</scope>
    <source>
        <strain evidence="2">NRRL 20472</strain>
    </source>
</reference>
<dbReference type="AlphaFoldDB" id="A0A8H4T284"/>
<accession>A0A8H4T284</accession>
<gene>
    <name evidence="2" type="ORF">FSARC_13356</name>
</gene>
<dbReference type="OrthoDB" id="5052024at2759"/>
<feature type="region of interest" description="Disordered" evidence="1">
    <location>
        <begin position="246"/>
        <end position="267"/>
    </location>
</feature>
<name>A0A8H4T284_9HYPO</name>
<evidence type="ECO:0000256" key="1">
    <source>
        <dbReference type="SAM" id="MobiDB-lite"/>
    </source>
</evidence>
<protein>
    <submittedName>
        <fullName evidence="2">Uncharacterized protein</fullName>
    </submittedName>
</protein>
<dbReference type="Proteomes" id="UP000622797">
    <property type="component" value="Unassembled WGS sequence"/>
</dbReference>
<keyword evidence="3" id="KW-1185">Reference proteome</keyword>
<sequence>MSISNADERSPHVEARGRLEVQLNGMVKSGQITLPPGLHFRLDHNGVPTVAPMPLPNVSSMRLSQIKDYISKNLQRKSAYWKKVNTRIELSGNQISHAHLWHTIESVHKVILDDYKWIMLLCISLEAHPGRFDEFPIPSTLAPVIGRFVGTCIRSDQGGLTPEAGTVELLKLKHEHFALYILVSQVCRLHAVADYVSNPLQTVQDGKKAAQCLRALVKLISSSYPGHDLDVEIFFSLKQRVDEVAGGNRERSISPESECHSGGSDSD</sequence>
<comment type="caution">
    <text evidence="2">The sequence shown here is derived from an EMBL/GenBank/DDBJ whole genome shotgun (WGS) entry which is preliminary data.</text>
</comment>
<dbReference type="EMBL" id="JABEXW010000991">
    <property type="protein sequence ID" value="KAF4949887.1"/>
    <property type="molecule type" value="Genomic_DNA"/>
</dbReference>
<evidence type="ECO:0000313" key="3">
    <source>
        <dbReference type="Proteomes" id="UP000622797"/>
    </source>
</evidence>
<proteinExistence type="predicted"/>